<evidence type="ECO:0000256" key="3">
    <source>
        <dbReference type="ARBA" id="ARBA00022884"/>
    </source>
</evidence>
<organism evidence="8 9">
    <name type="scientific">Tieghemiomyces parasiticus</name>
    <dbReference type="NCBI Taxonomy" id="78921"/>
    <lineage>
        <taxon>Eukaryota</taxon>
        <taxon>Fungi</taxon>
        <taxon>Fungi incertae sedis</taxon>
        <taxon>Zoopagomycota</taxon>
        <taxon>Kickxellomycotina</taxon>
        <taxon>Dimargaritomycetes</taxon>
        <taxon>Dimargaritales</taxon>
        <taxon>Dimargaritaceae</taxon>
        <taxon>Tieghemiomyces</taxon>
    </lineage>
</organism>
<name>A0A9W8E2X6_9FUNG</name>
<evidence type="ECO:0000313" key="8">
    <source>
        <dbReference type="EMBL" id="KAJ1930376.1"/>
    </source>
</evidence>
<gene>
    <name evidence="8" type="ORF">IWQ60_000397</name>
</gene>
<comment type="caution">
    <text evidence="8">The sequence shown here is derived from an EMBL/GenBank/DDBJ whole genome shotgun (WGS) entry which is preliminary data.</text>
</comment>
<sequence>MRRKNLYCTVRALVRLSWEPANLYNLVTKNRRLFDGTRKTVYQQQWTAKRETRAYHDSNTTERSWMSMFKPRLPTLNMQMLSGGNASSQKLSRVYHGSDATDESIKELEKTRKNRQHAHAASLMYAPMERRVDFIVFRSHFVSSIYKARWIINTGMVTVNGKKVKPVNIPSYTVDDGDVVQVDPRVVCTLKKAEDGTLKFNEVPFMQPWMFIPEYLEVNYNTCSTVYLRDPVTRPSRTELPSPFPPEVHGLAYDFYTGKGKSYKK</sequence>
<dbReference type="Gene3D" id="3.10.290.10">
    <property type="entry name" value="RNA-binding S4 domain"/>
    <property type="match status" value="1"/>
</dbReference>
<comment type="similarity">
    <text evidence="1">Belongs to the universal ribosomal protein uS4 family.</text>
</comment>
<dbReference type="CDD" id="cd00165">
    <property type="entry name" value="S4"/>
    <property type="match status" value="1"/>
</dbReference>
<keyword evidence="9" id="KW-1185">Reference proteome</keyword>
<dbReference type="PANTHER" id="PTHR11831">
    <property type="entry name" value="30S 40S RIBOSOMAL PROTEIN"/>
    <property type="match status" value="1"/>
</dbReference>
<keyword evidence="5" id="KW-0687">Ribonucleoprotein</keyword>
<dbReference type="SMART" id="SM00363">
    <property type="entry name" value="S4"/>
    <property type="match status" value="1"/>
</dbReference>
<dbReference type="GO" id="GO:0019843">
    <property type="term" value="F:rRNA binding"/>
    <property type="evidence" value="ECO:0007669"/>
    <property type="project" value="UniProtKB-KW"/>
</dbReference>
<proteinExistence type="inferred from homology"/>
<dbReference type="EMBL" id="JANBPT010000009">
    <property type="protein sequence ID" value="KAJ1930376.1"/>
    <property type="molecule type" value="Genomic_DNA"/>
</dbReference>
<dbReference type="AlphaFoldDB" id="A0A9W8E2X6"/>
<protein>
    <recommendedName>
        <fullName evidence="7">RNA-binding S4 domain-containing protein</fullName>
    </recommendedName>
</protein>
<dbReference type="InterPro" id="IPR036986">
    <property type="entry name" value="S4_RNA-bd_sf"/>
</dbReference>
<dbReference type="InterPro" id="IPR002942">
    <property type="entry name" value="S4_RNA-bd"/>
</dbReference>
<keyword evidence="3 6" id="KW-0694">RNA-binding</keyword>
<dbReference type="PROSITE" id="PS50889">
    <property type="entry name" value="S4"/>
    <property type="match status" value="1"/>
</dbReference>
<feature type="domain" description="RNA-binding S4" evidence="7">
    <location>
        <begin position="130"/>
        <end position="195"/>
    </location>
</feature>
<reference evidence="8" key="1">
    <citation type="submission" date="2022-07" db="EMBL/GenBank/DDBJ databases">
        <title>Phylogenomic reconstructions and comparative analyses of Kickxellomycotina fungi.</title>
        <authorList>
            <person name="Reynolds N.K."/>
            <person name="Stajich J.E."/>
            <person name="Barry K."/>
            <person name="Grigoriev I.V."/>
            <person name="Crous P."/>
            <person name="Smith M.E."/>
        </authorList>
    </citation>
    <scope>NUCLEOTIDE SEQUENCE</scope>
    <source>
        <strain evidence="8">RSA 861</strain>
    </source>
</reference>
<dbReference type="GO" id="GO:0003735">
    <property type="term" value="F:structural constituent of ribosome"/>
    <property type="evidence" value="ECO:0007669"/>
    <property type="project" value="TreeGrafter"/>
</dbReference>
<evidence type="ECO:0000256" key="6">
    <source>
        <dbReference type="PROSITE-ProRule" id="PRU00182"/>
    </source>
</evidence>
<dbReference type="PANTHER" id="PTHR11831:SF4">
    <property type="entry name" value="SMALL RIBOSOMAL SUBUNIT PROTEIN US4M"/>
    <property type="match status" value="1"/>
</dbReference>
<dbReference type="InterPro" id="IPR022801">
    <property type="entry name" value="Ribosomal_uS4"/>
</dbReference>
<evidence type="ECO:0000256" key="2">
    <source>
        <dbReference type="ARBA" id="ARBA00022730"/>
    </source>
</evidence>
<dbReference type="Pfam" id="PF01479">
    <property type="entry name" value="S4"/>
    <property type="match status" value="1"/>
</dbReference>
<dbReference type="OrthoDB" id="3356781at2759"/>
<evidence type="ECO:0000256" key="1">
    <source>
        <dbReference type="ARBA" id="ARBA00007465"/>
    </source>
</evidence>
<evidence type="ECO:0000256" key="4">
    <source>
        <dbReference type="ARBA" id="ARBA00022980"/>
    </source>
</evidence>
<keyword evidence="4" id="KW-0689">Ribosomal protein</keyword>
<keyword evidence="2" id="KW-0699">rRNA-binding</keyword>
<evidence type="ECO:0000256" key="5">
    <source>
        <dbReference type="ARBA" id="ARBA00023274"/>
    </source>
</evidence>
<dbReference type="SUPFAM" id="SSF55174">
    <property type="entry name" value="Alpha-L RNA-binding motif"/>
    <property type="match status" value="1"/>
</dbReference>
<dbReference type="GO" id="GO:0042274">
    <property type="term" value="P:ribosomal small subunit biogenesis"/>
    <property type="evidence" value="ECO:0007669"/>
    <property type="project" value="TreeGrafter"/>
</dbReference>
<dbReference type="Proteomes" id="UP001150569">
    <property type="component" value="Unassembled WGS sequence"/>
</dbReference>
<evidence type="ECO:0000313" key="9">
    <source>
        <dbReference type="Proteomes" id="UP001150569"/>
    </source>
</evidence>
<dbReference type="GO" id="GO:0005763">
    <property type="term" value="C:mitochondrial small ribosomal subunit"/>
    <property type="evidence" value="ECO:0007669"/>
    <property type="project" value="TreeGrafter"/>
</dbReference>
<evidence type="ECO:0000259" key="7">
    <source>
        <dbReference type="SMART" id="SM00363"/>
    </source>
</evidence>
<accession>A0A9W8E2X6</accession>